<feature type="transmembrane region" description="Helical" evidence="2">
    <location>
        <begin position="72"/>
        <end position="96"/>
    </location>
</feature>
<accession>A0ABW3QMM8</accession>
<feature type="transmembrane region" description="Helical" evidence="2">
    <location>
        <begin position="6"/>
        <end position="26"/>
    </location>
</feature>
<protein>
    <submittedName>
        <fullName evidence="3">Uncharacterized protein</fullName>
    </submittedName>
</protein>
<feature type="compositionally biased region" description="Gly residues" evidence="1">
    <location>
        <begin position="117"/>
        <end position="129"/>
    </location>
</feature>
<comment type="caution">
    <text evidence="3">The sequence shown here is derived from an EMBL/GenBank/DDBJ whole genome shotgun (WGS) entry which is preliminary data.</text>
</comment>
<feature type="transmembrane region" description="Helical" evidence="2">
    <location>
        <begin position="38"/>
        <end position="60"/>
    </location>
</feature>
<feature type="region of interest" description="Disordered" evidence="1">
    <location>
        <begin position="98"/>
        <end position="140"/>
    </location>
</feature>
<proteinExistence type="predicted"/>
<evidence type="ECO:0000256" key="1">
    <source>
        <dbReference type="SAM" id="MobiDB-lite"/>
    </source>
</evidence>
<dbReference type="EMBL" id="JBHTLK010000005">
    <property type="protein sequence ID" value="MFD1145948.1"/>
    <property type="molecule type" value="Genomic_DNA"/>
</dbReference>
<sequence>MNLSDLVVAVGLTSCLLCLAFDLLVFQPWRHRENWQDGVGFWLLILLTCLSAFWALLGAAKWLPNVAFPTVVVHGLLAALATLCALLAVLMAGPAIRQSRHDRGKHRRREPAEGQAGASGAGSPRGTGSPGELDAQGAIS</sequence>
<name>A0ABW3QMM8_9PSEU</name>
<keyword evidence="2" id="KW-1133">Transmembrane helix</keyword>
<gene>
    <name evidence="3" type="ORF">ACFQ3T_02285</name>
</gene>
<keyword evidence="4" id="KW-1185">Reference proteome</keyword>
<keyword evidence="2" id="KW-0472">Membrane</keyword>
<keyword evidence="2" id="KW-0812">Transmembrane</keyword>
<dbReference type="Proteomes" id="UP001597168">
    <property type="component" value="Unassembled WGS sequence"/>
</dbReference>
<organism evidence="3 4">
    <name type="scientific">Saccharothrix hoggarensis</name>
    <dbReference type="NCBI Taxonomy" id="913853"/>
    <lineage>
        <taxon>Bacteria</taxon>
        <taxon>Bacillati</taxon>
        <taxon>Actinomycetota</taxon>
        <taxon>Actinomycetes</taxon>
        <taxon>Pseudonocardiales</taxon>
        <taxon>Pseudonocardiaceae</taxon>
        <taxon>Saccharothrix</taxon>
    </lineage>
</organism>
<evidence type="ECO:0000313" key="3">
    <source>
        <dbReference type="EMBL" id="MFD1145948.1"/>
    </source>
</evidence>
<dbReference type="RefSeq" id="WP_380719193.1">
    <property type="nucleotide sequence ID" value="NZ_JBHTLK010000005.1"/>
</dbReference>
<evidence type="ECO:0000313" key="4">
    <source>
        <dbReference type="Proteomes" id="UP001597168"/>
    </source>
</evidence>
<reference evidence="4" key="1">
    <citation type="journal article" date="2019" name="Int. J. Syst. Evol. Microbiol.">
        <title>The Global Catalogue of Microorganisms (GCM) 10K type strain sequencing project: providing services to taxonomists for standard genome sequencing and annotation.</title>
        <authorList>
            <consortium name="The Broad Institute Genomics Platform"/>
            <consortium name="The Broad Institute Genome Sequencing Center for Infectious Disease"/>
            <person name="Wu L."/>
            <person name="Ma J."/>
        </authorList>
    </citation>
    <scope>NUCLEOTIDE SEQUENCE [LARGE SCALE GENOMIC DNA]</scope>
    <source>
        <strain evidence="4">CCUG 60214</strain>
    </source>
</reference>
<feature type="compositionally biased region" description="Basic residues" evidence="1">
    <location>
        <begin position="98"/>
        <end position="109"/>
    </location>
</feature>
<evidence type="ECO:0000256" key="2">
    <source>
        <dbReference type="SAM" id="Phobius"/>
    </source>
</evidence>